<evidence type="ECO:0000313" key="2">
    <source>
        <dbReference type="EMBL" id="EJT72422.1"/>
    </source>
</evidence>
<accession>J3P6Z1</accession>
<proteinExistence type="predicted"/>
<protein>
    <submittedName>
        <fullName evidence="2 3">Uncharacterized protein</fullName>
    </submittedName>
</protein>
<dbReference type="Proteomes" id="UP000006039">
    <property type="component" value="Unassembled WGS sequence"/>
</dbReference>
<dbReference type="EnsemblFungi" id="EJT72422">
    <property type="protein sequence ID" value="EJT72422"/>
    <property type="gene ID" value="GGTG_09288"/>
</dbReference>
<keyword evidence="4" id="KW-1185">Reference proteome</keyword>
<dbReference type="GeneID" id="20349746"/>
<reference evidence="2" key="3">
    <citation type="submission" date="2010-09" db="EMBL/GenBank/DDBJ databases">
        <title>Annotation of Gaeumannomyces graminis var. tritici R3-111a-1.</title>
        <authorList>
            <consortium name="The Broad Institute Genome Sequencing Platform"/>
            <person name="Ma L.-J."/>
            <person name="Dead R."/>
            <person name="Young S.K."/>
            <person name="Zeng Q."/>
            <person name="Gargeya S."/>
            <person name="Fitzgerald M."/>
            <person name="Haas B."/>
            <person name="Abouelleil A."/>
            <person name="Alvarado L."/>
            <person name="Arachchi H.M."/>
            <person name="Berlin A."/>
            <person name="Brown A."/>
            <person name="Chapman S.B."/>
            <person name="Chen Z."/>
            <person name="Dunbar C."/>
            <person name="Freedman E."/>
            <person name="Gearin G."/>
            <person name="Gellesch M."/>
            <person name="Goldberg J."/>
            <person name="Griggs A."/>
            <person name="Gujja S."/>
            <person name="Heiman D."/>
            <person name="Howarth C."/>
            <person name="Larson L."/>
            <person name="Lui A."/>
            <person name="MacDonald P.J.P."/>
            <person name="Mehta T."/>
            <person name="Montmayeur A."/>
            <person name="Murphy C."/>
            <person name="Neiman D."/>
            <person name="Pearson M."/>
            <person name="Priest M."/>
            <person name="Roberts A."/>
            <person name="Saif S."/>
            <person name="Shea T."/>
            <person name="Shenoy N."/>
            <person name="Sisk P."/>
            <person name="Stolte C."/>
            <person name="Sykes S."/>
            <person name="Yandava C."/>
            <person name="Wortman J."/>
            <person name="Nusbaum C."/>
            <person name="Birren B."/>
        </authorList>
    </citation>
    <scope>NUCLEOTIDE SEQUENCE</scope>
    <source>
        <strain evidence="2">R3-111a-1</strain>
    </source>
</reference>
<reference evidence="2" key="2">
    <citation type="submission" date="2010-07" db="EMBL/GenBank/DDBJ databases">
        <authorList>
            <consortium name="The Broad Institute Genome Sequencing Platform"/>
            <consortium name="Broad Institute Genome Sequencing Center for Infectious Disease"/>
            <person name="Ma L.-J."/>
            <person name="Dead R."/>
            <person name="Young S."/>
            <person name="Zeng Q."/>
            <person name="Koehrsen M."/>
            <person name="Alvarado L."/>
            <person name="Berlin A."/>
            <person name="Chapman S.B."/>
            <person name="Chen Z."/>
            <person name="Freedman E."/>
            <person name="Gellesch M."/>
            <person name="Goldberg J."/>
            <person name="Griggs A."/>
            <person name="Gujja S."/>
            <person name="Heilman E.R."/>
            <person name="Heiman D."/>
            <person name="Hepburn T."/>
            <person name="Howarth C."/>
            <person name="Jen D."/>
            <person name="Larson L."/>
            <person name="Mehta T."/>
            <person name="Neiman D."/>
            <person name="Pearson M."/>
            <person name="Roberts A."/>
            <person name="Saif S."/>
            <person name="Shea T."/>
            <person name="Shenoy N."/>
            <person name="Sisk P."/>
            <person name="Stolte C."/>
            <person name="Sykes S."/>
            <person name="Walk T."/>
            <person name="White J."/>
            <person name="Yandava C."/>
            <person name="Haas B."/>
            <person name="Nusbaum C."/>
            <person name="Birren B."/>
        </authorList>
    </citation>
    <scope>NUCLEOTIDE SEQUENCE</scope>
    <source>
        <strain evidence="2">R3-111a-1</strain>
    </source>
</reference>
<reference evidence="4" key="1">
    <citation type="submission" date="2010-07" db="EMBL/GenBank/DDBJ databases">
        <title>The genome sequence of Gaeumannomyces graminis var. tritici strain R3-111a-1.</title>
        <authorList>
            <consortium name="The Broad Institute Genome Sequencing Platform"/>
            <person name="Ma L.-J."/>
            <person name="Dead R."/>
            <person name="Young S."/>
            <person name="Zeng Q."/>
            <person name="Koehrsen M."/>
            <person name="Alvarado L."/>
            <person name="Berlin A."/>
            <person name="Chapman S.B."/>
            <person name="Chen Z."/>
            <person name="Freedman E."/>
            <person name="Gellesch M."/>
            <person name="Goldberg J."/>
            <person name="Griggs A."/>
            <person name="Gujja S."/>
            <person name="Heilman E.R."/>
            <person name="Heiman D."/>
            <person name="Hepburn T."/>
            <person name="Howarth C."/>
            <person name="Jen D."/>
            <person name="Larson L."/>
            <person name="Mehta T."/>
            <person name="Neiman D."/>
            <person name="Pearson M."/>
            <person name="Roberts A."/>
            <person name="Saif S."/>
            <person name="Shea T."/>
            <person name="Shenoy N."/>
            <person name="Sisk P."/>
            <person name="Stolte C."/>
            <person name="Sykes S."/>
            <person name="Walk T."/>
            <person name="White J."/>
            <person name="Yandava C."/>
            <person name="Haas B."/>
            <person name="Nusbaum C."/>
            <person name="Birren B."/>
        </authorList>
    </citation>
    <scope>NUCLEOTIDE SEQUENCE [LARGE SCALE GENOMIC DNA]</scope>
    <source>
        <strain evidence="4">R3-111a-1</strain>
    </source>
</reference>
<evidence type="ECO:0000313" key="4">
    <source>
        <dbReference type="Proteomes" id="UP000006039"/>
    </source>
</evidence>
<organism evidence="2">
    <name type="scientific">Gaeumannomyces tritici (strain R3-111a-1)</name>
    <name type="common">Wheat and barley take-all root rot fungus</name>
    <name type="synonym">Gaeumannomyces graminis var. tritici</name>
    <dbReference type="NCBI Taxonomy" id="644352"/>
    <lineage>
        <taxon>Eukaryota</taxon>
        <taxon>Fungi</taxon>
        <taxon>Dikarya</taxon>
        <taxon>Ascomycota</taxon>
        <taxon>Pezizomycotina</taxon>
        <taxon>Sordariomycetes</taxon>
        <taxon>Sordariomycetidae</taxon>
        <taxon>Magnaporthales</taxon>
        <taxon>Magnaporthaceae</taxon>
        <taxon>Gaeumannomyces</taxon>
    </lineage>
</organism>
<dbReference type="RefSeq" id="XP_009225396.1">
    <property type="nucleotide sequence ID" value="XM_009227132.1"/>
</dbReference>
<reference evidence="3" key="4">
    <citation type="journal article" date="2015" name="G3 (Bethesda)">
        <title>Genome sequences of three phytopathogenic species of the Magnaporthaceae family of fungi.</title>
        <authorList>
            <person name="Okagaki L.H."/>
            <person name="Nunes C.C."/>
            <person name="Sailsbery J."/>
            <person name="Clay B."/>
            <person name="Brown D."/>
            <person name="John T."/>
            <person name="Oh Y."/>
            <person name="Young N."/>
            <person name="Fitzgerald M."/>
            <person name="Haas B.J."/>
            <person name="Zeng Q."/>
            <person name="Young S."/>
            <person name="Adiconis X."/>
            <person name="Fan L."/>
            <person name="Levin J.Z."/>
            <person name="Mitchell T.K."/>
            <person name="Okubara P.A."/>
            <person name="Farman M.L."/>
            <person name="Kohn L.M."/>
            <person name="Birren B."/>
            <person name="Ma L.-J."/>
            <person name="Dean R.A."/>
        </authorList>
    </citation>
    <scope>NUCLEOTIDE SEQUENCE</scope>
    <source>
        <strain evidence="3">R3-111a-1</strain>
    </source>
</reference>
<dbReference type="VEuPathDB" id="FungiDB:GGTG_09288"/>
<gene>
    <name evidence="3" type="primary">20349746</name>
    <name evidence="2" type="ORF">GGTG_09288</name>
</gene>
<name>J3P6Z1_GAET3</name>
<dbReference type="AlphaFoldDB" id="J3P6Z1"/>
<reference evidence="3" key="5">
    <citation type="submission" date="2018-04" db="UniProtKB">
        <authorList>
            <consortium name="EnsemblFungi"/>
        </authorList>
    </citation>
    <scope>IDENTIFICATION</scope>
    <source>
        <strain evidence="3">R3-111a-1</strain>
    </source>
</reference>
<dbReference type="EMBL" id="GL385399">
    <property type="protein sequence ID" value="EJT72422.1"/>
    <property type="molecule type" value="Genomic_DNA"/>
</dbReference>
<dbReference type="HOGENOM" id="CLU_2776080_0_0_1"/>
<evidence type="ECO:0000256" key="1">
    <source>
        <dbReference type="SAM" id="MobiDB-lite"/>
    </source>
</evidence>
<feature type="region of interest" description="Disordered" evidence="1">
    <location>
        <begin position="49"/>
        <end position="69"/>
    </location>
</feature>
<evidence type="ECO:0000313" key="3">
    <source>
        <dbReference type="EnsemblFungi" id="EJT72422"/>
    </source>
</evidence>
<sequence length="69" mass="7291">MGGVLLVESSMLKVLHAKTSVTALGIRDLAGSQLGSRRNDGMFHADADRRLLGSAEQTRGGVGRDNRLA</sequence>